<evidence type="ECO:0000256" key="5">
    <source>
        <dbReference type="ARBA" id="ARBA00022917"/>
    </source>
</evidence>
<proteinExistence type="inferred from homology"/>
<dbReference type="Gene3D" id="3.90.45.10">
    <property type="entry name" value="Peptide deformylase"/>
    <property type="match status" value="1"/>
</dbReference>
<dbReference type="HAMAP" id="MF_00163">
    <property type="entry name" value="Pep_deformylase"/>
    <property type="match status" value="1"/>
</dbReference>
<dbReference type="PANTHER" id="PTHR10458:SF21">
    <property type="entry name" value="PEPTIDE DEFORMYLASE"/>
    <property type="match status" value="1"/>
</dbReference>
<dbReference type="PRINTS" id="PR01576">
    <property type="entry name" value="PDEFORMYLASE"/>
</dbReference>
<reference evidence="7" key="1">
    <citation type="submission" date="2015-10" db="EMBL/GenBank/DDBJ databases">
        <authorList>
            <person name="Gilbert D.G."/>
        </authorList>
    </citation>
    <scope>NUCLEOTIDE SEQUENCE</scope>
</reference>
<keyword evidence="5" id="KW-0648">Protein biosynthesis</keyword>
<dbReference type="GO" id="GO:0046872">
    <property type="term" value="F:metal ion binding"/>
    <property type="evidence" value="ECO:0007669"/>
    <property type="project" value="UniProtKB-KW"/>
</dbReference>
<dbReference type="Pfam" id="PF01327">
    <property type="entry name" value="Pep_deformylase"/>
    <property type="match status" value="1"/>
</dbReference>
<organism evidence="7">
    <name type="scientific">hydrothermal vent metagenome</name>
    <dbReference type="NCBI Taxonomy" id="652676"/>
    <lineage>
        <taxon>unclassified sequences</taxon>
        <taxon>metagenomes</taxon>
        <taxon>ecological metagenomes</taxon>
    </lineage>
</organism>
<evidence type="ECO:0000256" key="3">
    <source>
        <dbReference type="ARBA" id="ARBA00022723"/>
    </source>
</evidence>
<evidence type="ECO:0000256" key="6">
    <source>
        <dbReference type="ARBA" id="ARBA00023004"/>
    </source>
</evidence>
<dbReference type="NCBIfam" id="TIGR00079">
    <property type="entry name" value="pept_deformyl"/>
    <property type="match status" value="1"/>
</dbReference>
<dbReference type="NCBIfam" id="NF001159">
    <property type="entry name" value="PRK00150.1-3"/>
    <property type="match status" value="1"/>
</dbReference>
<gene>
    <name evidence="7" type="ORF">MGWOODY_XGa1041</name>
</gene>
<dbReference type="GO" id="GO:0042586">
    <property type="term" value="F:peptide deformylase activity"/>
    <property type="evidence" value="ECO:0007669"/>
    <property type="project" value="UniProtKB-EC"/>
</dbReference>
<dbReference type="EMBL" id="CZRL01000063">
    <property type="protein sequence ID" value="CUS51398.1"/>
    <property type="molecule type" value="Genomic_DNA"/>
</dbReference>
<evidence type="ECO:0000256" key="1">
    <source>
        <dbReference type="ARBA" id="ARBA00001954"/>
    </source>
</evidence>
<comment type="similarity">
    <text evidence="2">Belongs to the polypeptide deformylase family.</text>
</comment>
<dbReference type="PIRSF" id="PIRSF004749">
    <property type="entry name" value="Pep_def"/>
    <property type="match status" value="1"/>
</dbReference>
<evidence type="ECO:0000256" key="4">
    <source>
        <dbReference type="ARBA" id="ARBA00022801"/>
    </source>
</evidence>
<protein>
    <submittedName>
        <fullName evidence="7">Peptide deformylase</fullName>
        <ecNumber evidence="7">3.5.1.88</ecNumber>
    </submittedName>
</protein>
<comment type="cofactor">
    <cofactor evidence="1">
        <name>Fe(2+)</name>
        <dbReference type="ChEBI" id="CHEBI:29033"/>
    </cofactor>
</comment>
<dbReference type="EC" id="3.5.1.88" evidence="7"/>
<keyword evidence="6" id="KW-0408">Iron</keyword>
<keyword evidence="3" id="KW-0479">Metal-binding</keyword>
<name>A0A161K669_9ZZZZ</name>
<dbReference type="GO" id="GO:0006412">
    <property type="term" value="P:translation"/>
    <property type="evidence" value="ECO:0007669"/>
    <property type="project" value="UniProtKB-KW"/>
</dbReference>
<dbReference type="FunFam" id="3.90.45.10:FF:000001">
    <property type="entry name" value="Peptide deformylase"/>
    <property type="match status" value="1"/>
</dbReference>
<dbReference type="SUPFAM" id="SSF56420">
    <property type="entry name" value="Peptide deformylase"/>
    <property type="match status" value="1"/>
</dbReference>
<dbReference type="InterPro" id="IPR023635">
    <property type="entry name" value="Peptide_deformylase"/>
</dbReference>
<dbReference type="PANTHER" id="PTHR10458">
    <property type="entry name" value="PEPTIDE DEFORMYLASE"/>
    <property type="match status" value="1"/>
</dbReference>
<keyword evidence="4 7" id="KW-0378">Hydrolase</keyword>
<evidence type="ECO:0000313" key="7">
    <source>
        <dbReference type="EMBL" id="CUS51398.1"/>
    </source>
</evidence>
<accession>A0A161K669</accession>
<sequence length="178" mass="19906">MALLNILVYPDSRLRTVAKPVEAVDHSVATLVDDMAQTMYSAPGIGLAATQVNVPKRVIVMDLSENRDELIVFINPIIEALEGEIETEEGCLSVPGIVAPVLRSERITVSALNREGKSFRLDASELLSVCIQHEVDHLNGKVFVDYLSRLKQDRIRKRLLKEVRENEQPNLKDRATAY</sequence>
<evidence type="ECO:0000256" key="2">
    <source>
        <dbReference type="ARBA" id="ARBA00010759"/>
    </source>
</evidence>
<dbReference type="InterPro" id="IPR036821">
    <property type="entry name" value="Peptide_deformylase_sf"/>
</dbReference>
<dbReference type="AlphaFoldDB" id="A0A161K669"/>
<dbReference type="CDD" id="cd00487">
    <property type="entry name" value="Pep_deformylase"/>
    <property type="match status" value="1"/>
</dbReference>